<evidence type="ECO:0000313" key="3">
    <source>
        <dbReference type="Proteomes" id="UP000823749"/>
    </source>
</evidence>
<keyword evidence="3" id="KW-1185">Reference proteome</keyword>
<comment type="caution">
    <text evidence="2">The sequence shown here is derived from an EMBL/GenBank/DDBJ whole genome shotgun (WGS) entry which is preliminary data.</text>
</comment>
<dbReference type="EMBL" id="JACTNZ010000009">
    <property type="protein sequence ID" value="KAG5530669.1"/>
    <property type="molecule type" value="Genomic_DNA"/>
</dbReference>
<name>A0AAV6IU72_9ERIC</name>
<dbReference type="PANTHER" id="PTHR43090">
    <property type="entry name" value="1-(5-PHOSPHORIBOSYL)-5-[(5-PHOSPHORIBOSYLAMINO)METHYLIDENEAMINO] IMIDAZOLE-4-CARBOXAMIDE ISOMERASE"/>
    <property type="match status" value="1"/>
</dbReference>
<dbReference type="PANTHER" id="PTHR43090:SF2">
    <property type="entry name" value="1-(5-PHOSPHORIBOSYL)-5-[(5-PHOSPHORIBOSYLAMINO)METHYLIDENEAMINO] IMIDAZOLE-4-CARBOXAMIDE ISOMERASE"/>
    <property type="match status" value="1"/>
</dbReference>
<dbReference type="InterPro" id="IPR013785">
    <property type="entry name" value="Aldolase_TIM"/>
</dbReference>
<proteinExistence type="inferred from homology"/>
<dbReference type="GO" id="GO:0003949">
    <property type="term" value="F:1-(5-phosphoribosyl)-5-[(5-phosphoribosylamino)methylideneamino]imidazole-4-carboxamide isomerase activity"/>
    <property type="evidence" value="ECO:0007669"/>
    <property type="project" value="InterPro"/>
</dbReference>
<dbReference type="InterPro" id="IPR044524">
    <property type="entry name" value="Isoase_HisA-like"/>
</dbReference>
<dbReference type="Proteomes" id="UP000823749">
    <property type="component" value="Chromosome 9"/>
</dbReference>
<gene>
    <name evidence="2" type="ORF">RHGRI_025587</name>
</gene>
<organism evidence="2 3">
    <name type="scientific">Rhododendron griersonianum</name>
    <dbReference type="NCBI Taxonomy" id="479676"/>
    <lineage>
        <taxon>Eukaryota</taxon>
        <taxon>Viridiplantae</taxon>
        <taxon>Streptophyta</taxon>
        <taxon>Embryophyta</taxon>
        <taxon>Tracheophyta</taxon>
        <taxon>Spermatophyta</taxon>
        <taxon>Magnoliopsida</taxon>
        <taxon>eudicotyledons</taxon>
        <taxon>Gunneridae</taxon>
        <taxon>Pentapetalae</taxon>
        <taxon>asterids</taxon>
        <taxon>Ericales</taxon>
        <taxon>Ericaceae</taxon>
        <taxon>Ericoideae</taxon>
        <taxon>Rhodoreae</taxon>
        <taxon>Rhododendron</taxon>
    </lineage>
</organism>
<dbReference type="GO" id="GO:0000162">
    <property type="term" value="P:L-tryptophan biosynthetic process"/>
    <property type="evidence" value="ECO:0007669"/>
    <property type="project" value="TreeGrafter"/>
</dbReference>
<dbReference type="Gene3D" id="3.20.20.70">
    <property type="entry name" value="Aldolase class I"/>
    <property type="match status" value="1"/>
</dbReference>
<reference evidence="2" key="1">
    <citation type="submission" date="2020-08" db="EMBL/GenBank/DDBJ databases">
        <title>Plant Genome Project.</title>
        <authorList>
            <person name="Zhang R.-G."/>
        </authorList>
    </citation>
    <scope>NUCLEOTIDE SEQUENCE</scope>
    <source>
        <strain evidence="2">WSP0</strain>
        <tissue evidence="2">Leaf</tissue>
    </source>
</reference>
<protein>
    <submittedName>
        <fullName evidence="2">Uncharacterized protein</fullName>
    </submittedName>
</protein>
<dbReference type="AlphaFoldDB" id="A0AAV6IU72"/>
<comment type="similarity">
    <text evidence="1">Belongs to the HisA/HisF family.</text>
</comment>
<dbReference type="GO" id="GO:0005737">
    <property type="term" value="C:cytoplasm"/>
    <property type="evidence" value="ECO:0007669"/>
    <property type="project" value="TreeGrafter"/>
</dbReference>
<evidence type="ECO:0000256" key="1">
    <source>
        <dbReference type="ARBA" id="ARBA00009667"/>
    </source>
</evidence>
<accession>A0AAV6IU72</accession>
<sequence length="133" mass="14379">MRVHSLRATTTSSGLSSFSAIYNGNINNNHQKYLGTVPSSISSNLEDGLFVFFVINQRGFFQGKVKQIVGSTIQDLKEGSSTPVTNFESDKSAAEYAHIYKEDGLTGGHVIMIGADPFSKSAAMEALHACLSW</sequence>
<dbReference type="GO" id="GO:0000105">
    <property type="term" value="P:L-histidine biosynthetic process"/>
    <property type="evidence" value="ECO:0007669"/>
    <property type="project" value="InterPro"/>
</dbReference>
<evidence type="ECO:0000313" key="2">
    <source>
        <dbReference type="EMBL" id="KAG5530669.1"/>
    </source>
</evidence>